<dbReference type="InterPro" id="IPR016024">
    <property type="entry name" value="ARM-type_fold"/>
</dbReference>
<dbReference type="EMBL" id="JALPTH010000038">
    <property type="protein sequence ID" value="MCK8681287.1"/>
    <property type="molecule type" value="Genomic_DNA"/>
</dbReference>
<protein>
    <recommendedName>
        <fullName evidence="3">HEAT repeat domain-containing protein</fullName>
    </recommendedName>
</protein>
<sequence length="435" mass="47700">MTGRFLTVPPAEPLIDGRLPDVGDAEGWIALNAEVRWRRWEEPPADRGRLWWRRGRAEPTTPATPPEHPALLLCHHDGRVREAALPHAVRDRRLLPLLVIRCADWAPPVRARARELFAGLLENGLAAEAVSALGPLALRMARGQRGVYVRDAVVERLRSAPYEELAPLLVSEDRVVRRFGWRLVAERRLLGPAEFARTAAEHPDQVVRTLCADAALAVMDEGAPGEVLRPLLACRVPMVRSAGVTALCRAGRAAEAEPYLPDRSGLVRACARYVLRSGGAEPVLRYREWCAAGVGVRPMAPLGLAECGERRDAELLRSLLGHPLAGVRARAVAGLRLLDATGGEVERLRAPLDDPAAGVVREAARALLPYASRLDPDWLLGRVDPALPRQVRQSAFRLLLAQGRPDACRAAALRLADDPLPRLRERAARVLREHG</sequence>
<name>A0ABT0IJ42_9ACTN</name>
<evidence type="ECO:0000313" key="2">
    <source>
        <dbReference type="Proteomes" id="UP001522868"/>
    </source>
</evidence>
<gene>
    <name evidence="1" type="ORF">M1O15_28605</name>
</gene>
<evidence type="ECO:0008006" key="3">
    <source>
        <dbReference type="Google" id="ProtNLM"/>
    </source>
</evidence>
<dbReference type="InterPro" id="IPR011989">
    <property type="entry name" value="ARM-like"/>
</dbReference>
<dbReference type="Gene3D" id="1.25.10.10">
    <property type="entry name" value="Leucine-rich Repeat Variant"/>
    <property type="match status" value="1"/>
</dbReference>
<evidence type="ECO:0000313" key="1">
    <source>
        <dbReference type="EMBL" id="MCK8681287.1"/>
    </source>
</evidence>
<reference evidence="1 2" key="1">
    <citation type="submission" date="2022-04" db="EMBL/GenBank/DDBJ databases">
        <title>Streptomyces sp. nov. LCR6-01 isolated from Lichen of Dirinaria sp.</title>
        <authorList>
            <person name="Kanchanasin P."/>
            <person name="Tanasupawat S."/>
            <person name="Phongsopitanun W."/>
        </authorList>
    </citation>
    <scope>NUCLEOTIDE SEQUENCE [LARGE SCALE GENOMIC DNA]</scope>
    <source>
        <strain evidence="1 2">LCR6-01</strain>
    </source>
</reference>
<organism evidence="1 2">
    <name type="scientific">Streptomyces lichenis</name>
    <dbReference type="NCBI Taxonomy" id="2306967"/>
    <lineage>
        <taxon>Bacteria</taxon>
        <taxon>Bacillati</taxon>
        <taxon>Actinomycetota</taxon>
        <taxon>Actinomycetes</taxon>
        <taxon>Kitasatosporales</taxon>
        <taxon>Streptomycetaceae</taxon>
        <taxon>Streptomyces</taxon>
    </lineage>
</organism>
<comment type="caution">
    <text evidence="1">The sequence shown here is derived from an EMBL/GenBank/DDBJ whole genome shotgun (WGS) entry which is preliminary data.</text>
</comment>
<accession>A0ABT0IJ42</accession>
<proteinExistence type="predicted"/>
<dbReference type="SUPFAM" id="SSF48371">
    <property type="entry name" value="ARM repeat"/>
    <property type="match status" value="1"/>
</dbReference>
<dbReference type="RefSeq" id="WP_248637109.1">
    <property type="nucleotide sequence ID" value="NZ_JALPTH010000038.1"/>
</dbReference>
<dbReference type="Proteomes" id="UP001522868">
    <property type="component" value="Unassembled WGS sequence"/>
</dbReference>
<keyword evidence="2" id="KW-1185">Reference proteome</keyword>